<dbReference type="HOGENOM" id="CLU_2795477_0_0_1"/>
<organism evidence="2 3">
    <name type="scientific">Scleroderma citrinum Foug A</name>
    <dbReference type="NCBI Taxonomy" id="1036808"/>
    <lineage>
        <taxon>Eukaryota</taxon>
        <taxon>Fungi</taxon>
        <taxon>Dikarya</taxon>
        <taxon>Basidiomycota</taxon>
        <taxon>Agaricomycotina</taxon>
        <taxon>Agaricomycetes</taxon>
        <taxon>Agaricomycetidae</taxon>
        <taxon>Boletales</taxon>
        <taxon>Sclerodermatineae</taxon>
        <taxon>Sclerodermataceae</taxon>
        <taxon>Scleroderma</taxon>
    </lineage>
</organism>
<evidence type="ECO:0000256" key="1">
    <source>
        <dbReference type="SAM" id="MobiDB-lite"/>
    </source>
</evidence>
<proteinExistence type="predicted"/>
<evidence type="ECO:0000313" key="2">
    <source>
        <dbReference type="EMBL" id="KIM57967.1"/>
    </source>
</evidence>
<feature type="compositionally biased region" description="Polar residues" evidence="1">
    <location>
        <begin position="17"/>
        <end position="27"/>
    </location>
</feature>
<dbReference type="EMBL" id="KN822093">
    <property type="protein sequence ID" value="KIM57967.1"/>
    <property type="molecule type" value="Genomic_DNA"/>
</dbReference>
<dbReference type="Proteomes" id="UP000053989">
    <property type="component" value="Unassembled WGS sequence"/>
</dbReference>
<keyword evidence="3" id="KW-1185">Reference proteome</keyword>
<reference evidence="3" key="2">
    <citation type="submission" date="2015-01" db="EMBL/GenBank/DDBJ databases">
        <title>Evolutionary Origins and Diversification of the Mycorrhizal Mutualists.</title>
        <authorList>
            <consortium name="DOE Joint Genome Institute"/>
            <consortium name="Mycorrhizal Genomics Consortium"/>
            <person name="Kohler A."/>
            <person name="Kuo A."/>
            <person name="Nagy L.G."/>
            <person name="Floudas D."/>
            <person name="Copeland A."/>
            <person name="Barry K.W."/>
            <person name="Cichocki N."/>
            <person name="Veneault-Fourrey C."/>
            <person name="LaButti K."/>
            <person name="Lindquist E.A."/>
            <person name="Lipzen A."/>
            <person name="Lundell T."/>
            <person name="Morin E."/>
            <person name="Murat C."/>
            <person name="Riley R."/>
            <person name="Ohm R."/>
            <person name="Sun H."/>
            <person name="Tunlid A."/>
            <person name="Henrissat B."/>
            <person name="Grigoriev I.V."/>
            <person name="Hibbett D.S."/>
            <person name="Martin F."/>
        </authorList>
    </citation>
    <scope>NUCLEOTIDE SEQUENCE [LARGE SCALE GENOMIC DNA]</scope>
    <source>
        <strain evidence="3">Foug A</strain>
    </source>
</reference>
<feature type="region of interest" description="Disordered" evidence="1">
    <location>
        <begin position="1"/>
        <end position="68"/>
    </location>
</feature>
<dbReference type="AlphaFoldDB" id="A0A0C2ZZV5"/>
<dbReference type="InParanoid" id="A0A0C2ZZV5"/>
<accession>A0A0C2ZZV5</accession>
<feature type="compositionally biased region" description="Basic and acidic residues" evidence="1">
    <location>
        <begin position="29"/>
        <end position="41"/>
    </location>
</feature>
<sequence>MQTSFSSGKACMRHGLTQPSRPHSSNFPEGKRVRKIQEYDAARSPTSSPRPPQRINTTRRRTQLQETY</sequence>
<name>A0A0C2ZZV5_9AGAM</name>
<protein>
    <submittedName>
        <fullName evidence="2">Uncharacterized protein</fullName>
    </submittedName>
</protein>
<evidence type="ECO:0000313" key="3">
    <source>
        <dbReference type="Proteomes" id="UP000053989"/>
    </source>
</evidence>
<gene>
    <name evidence="2" type="ORF">SCLCIDRAFT_1219019</name>
</gene>
<reference evidence="2 3" key="1">
    <citation type="submission" date="2014-04" db="EMBL/GenBank/DDBJ databases">
        <authorList>
            <consortium name="DOE Joint Genome Institute"/>
            <person name="Kuo A."/>
            <person name="Kohler A."/>
            <person name="Nagy L.G."/>
            <person name="Floudas D."/>
            <person name="Copeland A."/>
            <person name="Barry K.W."/>
            <person name="Cichocki N."/>
            <person name="Veneault-Fourrey C."/>
            <person name="LaButti K."/>
            <person name="Lindquist E.A."/>
            <person name="Lipzen A."/>
            <person name="Lundell T."/>
            <person name="Morin E."/>
            <person name="Murat C."/>
            <person name="Sun H."/>
            <person name="Tunlid A."/>
            <person name="Henrissat B."/>
            <person name="Grigoriev I.V."/>
            <person name="Hibbett D.S."/>
            <person name="Martin F."/>
            <person name="Nordberg H.P."/>
            <person name="Cantor M.N."/>
            <person name="Hua S.X."/>
        </authorList>
    </citation>
    <scope>NUCLEOTIDE SEQUENCE [LARGE SCALE GENOMIC DNA]</scope>
    <source>
        <strain evidence="2 3">Foug A</strain>
    </source>
</reference>